<name>A0A316D4U5_9BACL</name>
<dbReference type="EMBL" id="QGGL01000017">
    <property type="protein sequence ID" value="PWK07493.1"/>
    <property type="molecule type" value="Genomic_DNA"/>
</dbReference>
<comment type="caution">
    <text evidence="1">The sequence shown here is derived from an EMBL/GenBank/DDBJ whole genome shotgun (WGS) entry which is preliminary data.</text>
</comment>
<dbReference type="Proteomes" id="UP000245634">
    <property type="component" value="Unassembled WGS sequence"/>
</dbReference>
<sequence length="376" mass="41766">MIAGSQSFIDAMIAPIARVHARVDLLDKQERFLKRLDGSVKELNFSADSKRDVRSEFSLTLINNGDFTWSVGGEIWIDKRIKLWIGLETPTGAISYVPRGVFLLEEAVVDSKSQEAYFAGGDKWKLFDGSNRGKFTDTTTILKNVPIFQAIMDQAQTGGETNFAFENCATLVPYDLPYQMTDARGKAMKDLAAAAVYDLFYDFNGFLRFRPLLQDVSTVASCWTYDTSQFTLYAGARKSFDSANLYNKVVVVGGSSQTATVSAVAVNNDPNNPISTVNIGERIFHYNNGSPEPLIVDVPHAQYRADYELGEHSKLPEKHEFECWPNYLHEPGDVITIIDSDTGTSDKFELVRFSIGLRPDGGGLMTGEATRVRKVT</sequence>
<organism evidence="1 2">
    <name type="scientific">Tumebacillus permanentifrigoris</name>
    <dbReference type="NCBI Taxonomy" id="378543"/>
    <lineage>
        <taxon>Bacteria</taxon>
        <taxon>Bacillati</taxon>
        <taxon>Bacillota</taxon>
        <taxon>Bacilli</taxon>
        <taxon>Bacillales</taxon>
        <taxon>Alicyclobacillaceae</taxon>
        <taxon>Tumebacillus</taxon>
    </lineage>
</organism>
<proteinExistence type="predicted"/>
<gene>
    <name evidence="1" type="ORF">C7459_11792</name>
</gene>
<dbReference type="AlphaFoldDB" id="A0A316D4U5"/>
<keyword evidence="2" id="KW-1185">Reference proteome</keyword>
<evidence type="ECO:0000313" key="2">
    <source>
        <dbReference type="Proteomes" id="UP000245634"/>
    </source>
</evidence>
<reference evidence="1 2" key="1">
    <citation type="submission" date="2018-05" db="EMBL/GenBank/DDBJ databases">
        <title>Genomic Encyclopedia of Type Strains, Phase IV (KMG-IV): sequencing the most valuable type-strain genomes for metagenomic binning, comparative biology and taxonomic classification.</title>
        <authorList>
            <person name="Goeker M."/>
        </authorList>
    </citation>
    <scope>NUCLEOTIDE SEQUENCE [LARGE SCALE GENOMIC DNA]</scope>
    <source>
        <strain evidence="1 2">DSM 18773</strain>
    </source>
</reference>
<dbReference type="RefSeq" id="WP_109690653.1">
    <property type="nucleotide sequence ID" value="NZ_QGGL01000017.1"/>
</dbReference>
<protein>
    <submittedName>
        <fullName evidence="1">Uncharacterized protein</fullName>
    </submittedName>
</protein>
<evidence type="ECO:0000313" key="1">
    <source>
        <dbReference type="EMBL" id="PWK07493.1"/>
    </source>
</evidence>
<dbReference type="OrthoDB" id="2540929at2"/>
<accession>A0A316D4U5</accession>